<feature type="domain" description="SLBB" evidence="17">
    <location>
        <begin position="264"/>
        <end position="358"/>
    </location>
</feature>
<keyword evidence="10" id="KW-0626">Porin</keyword>
<protein>
    <submittedName>
        <fullName evidence="18">Periplasmic protein involved in polysaccharide export</fullName>
    </submittedName>
</protein>
<dbReference type="EMBL" id="CP003350">
    <property type="protein sequence ID" value="AFC87151.1"/>
    <property type="molecule type" value="Genomic_DNA"/>
</dbReference>
<evidence type="ECO:0000259" key="17">
    <source>
        <dbReference type="Pfam" id="PF22461"/>
    </source>
</evidence>
<evidence type="ECO:0000256" key="15">
    <source>
        <dbReference type="SAM" id="SignalP"/>
    </source>
</evidence>
<dbReference type="Gene3D" id="3.10.560.10">
    <property type="entry name" value="Outer membrane lipoprotein wza domain like"/>
    <property type="match status" value="2"/>
</dbReference>
<dbReference type="GO" id="GO:0046930">
    <property type="term" value="C:pore complex"/>
    <property type="evidence" value="ECO:0007669"/>
    <property type="project" value="UniProtKB-KW"/>
</dbReference>
<keyword evidence="13" id="KW-0998">Cell outer membrane</keyword>
<evidence type="ECO:0000256" key="10">
    <source>
        <dbReference type="ARBA" id="ARBA00023114"/>
    </source>
</evidence>
<feature type="domain" description="Polysaccharide export protein N-terminal" evidence="16">
    <location>
        <begin position="83"/>
        <end position="172"/>
    </location>
</feature>
<dbReference type="Proteomes" id="UP000005234">
    <property type="component" value="Chromosome"/>
</dbReference>
<evidence type="ECO:0000313" key="19">
    <source>
        <dbReference type="Proteomes" id="UP000005234"/>
    </source>
</evidence>
<dbReference type="KEGG" id="fau:Fraau_2816"/>
<evidence type="ECO:0000256" key="13">
    <source>
        <dbReference type="ARBA" id="ARBA00023237"/>
    </source>
</evidence>
<evidence type="ECO:0000256" key="11">
    <source>
        <dbReference type="ARBA" id="ARBA00023136"/>
    </source>
</evidence>
<evidence type="ECO:0000256" key="12">
    <source>
        <dbReference type="ARBA" id="ARBA00023139"/>
    </source>
</evidence>
<keyword evidence="19" id="KW-1185">Reference proteome</keyword>
<keyword evidence="7 15" id="KW-0732">Signal</keyword>
<feature type="domain" description="SLBB" evidence="17">
    <location>
        <begin position="180"/>
        <end position="253"/>
    </location>
</feature>
<evidence type="ECO:0000256" key="2">
    <source>
        <dbReference type="ARBA" id="ARBA00009450"/>
    </source>
</evidence>
<feature type="chain" id="PRO_5003613554" evidence="15">
    <location>
        <begin position="22"/>
        <end position="388"/>
    </location>
</feature>
<dbReference type="OrthoDB" id="9808421at2"/>
<dbReference type="eggNOG" id="COG1596">
    <property type="taxonomic scope" value="Bacteria"/>
</dbReference>
<evidence type="ECO:0000256" key="5">
    <source>
        <dbReference type="ARBA" id="ARBA00022597"/>
    </source>
</evidence>
<dbReference type="PROSITE" id="PS51257">
    <property type="entry name" value="PROKAR_LIPOPROTEIN"/>
    <property type="match status" value="1"/>
</dbReference>
<dbReference type="PANTHER" id="PTHR33619:SF3">
    <property type="entry name" value="POLYSACCHARIDE EXPORT PROTEIN GFCE-RELATED"/>
    <property type="match status" value="1"/>
</dbReference>
<dbReference type="GO" id="GO:0009279">
    <property type="term" value="C:cell outer membrane"/>
    <property type="evidence" value="ECO:0007669"/>
    <property type="project" value="UniProtKB-SubCell"/>
</dbReference>
<evidence type="ECO:0000256" key="7">
    <source>
        <dbReference type="ARBA" id="ARBA00022729"/>
    </source>
</evidence>
<evidence type="ECO:0000256" key="9">
    <source>
        <dbReference type="ARBA" id="ARBA00023065"/>
    </source>
</evidence>
<dbReference type="PANTHER" id="PTHR33619">
    <property type="entry name" value="POLYSACCHARIDE EXPORT PROTEIN GFCE-RELATED"/>
    <property type="match status" value="1"/>
</dbReference>
<keyword evidence="6" id="KW-0812">Transmembrane</keyword>
<organism evidence="18 19">
    <name type="scientific">Frateuria aurantia (strain ATCC 33424 / DSM 6220 / KCTC 2777 / LMG 1558 / NBRC 3245 / NCIMB 13370)</name>
    <name type="common">Acetobacter aurantius</name>
    <dbReference type="NCBI Taxonomy" id="767434"/>
    <lineage>
        <taxon>Bacteria</taxon>
        <taxon>Pseudomonadati</taxon>
        <taxon>Pseudomonadota</taxon>
        <taxon>Gammaproteobacteria</taxon>
        <taxon>Lysobacterales</taxon>
        <taxon>Rhodanobacteraceae</taxon>
        <taxon>Frateuria</taxon>
    </lineage>
</organism>
<dbReference type="GO" id="GO:0015288">
    <property type="term" value="F:porin activity"/>
    <property type="evidence" value="ECO:0007669"/>
    <property type="project" value="UniProtKB-KW"/>
</dbReference>
<keyword evidence="12" id="KW-0564">Palmitate</keyword>
<keyword evidence="9" id="KW-0406">Ion transport</keyword>
<dbReference type="AlphaFoldDB" id="H8L0B3"/>
<dbReference type="GO" id="GO:0015159">
    <property type="term" value="F:polysaccharide transmembrane transporter activity"/>
    <property type="evidence" value="ECO:0007669"/>
    <property type="project" value="InterPro"/>
</dbReference>
<dbReference type="Gene3D" id="3.30.1950.10">
    <property type="entry name" value="wza like domain"/>
    <property type="match status" value="1"/>
</dbReference>
<name>H8L0B3_FRAAD</name>
<evidence type="ECO:0000256" key="1">
    <source>
        <dbReference type="ARBA" id="ARBA00004571"/>
    </source>
</evidence>
<dbReference type="InterPro" id="IPR003715">
    <property type="entry name" value="Poly_export_N"/>
</dbReference>
<comment type="similarity">
    <text evidence="2">Belongs to the BexD/CtrA/VexA family.</text>
</comment>
<reference evidence="18" key="1">
    <citation type="submission" date="2012-02" db="EMBL/GenBank/DDBJ databases">
        <title>The complete genome of Frateuria aurantia DSM 6220.</title>
        <authorList>
            <consortium name="US DOE Joint Genome Institute (JGI-PGF)"/>
            <person name="Lucas S."/>
            <person name="Copeland A."/>
            <person name="Lapidus A."/>
            <person name="Glavina del Rio T."/>
            <person name="Dalin E."/>
            <person name="Tice H."/>
            <person name="Bruce D."/>
            <person name="Goodwin L."/>
            <person name="Pitluck S."/>
            <person name="Peters L."/>
            <person name="Ovchinnikova G."/>
            <person name="Teshima H."/>
            <person name="Kyrpides N."/>
            <person name="Mavromatis K."/>
            <person name="Ivanova N."/>
            <person name="Brettin T."/>
            <person name="Detter J.C."/>
            <person name="Han C."/>
            <person name="Larimer F."/>
            <person name="Land M."/>
            <person name="Hauser L."/>
            <person name="Markowitz V."/>
            <person name="Cheng J.-F."/>
            <person name="Hugenholtz P."/>
            <person name="Woyke T."/>
            <person name="Wu D."/>
            <person name="Brambilla E."/>
            <person name="Klenk H.-P."/>
            <person name="Eisen J.A."/>
        </authorList>
    </citation>
    <scope>NUCLEOTIDE SEQUENCE</scope>
    <source>
        <strain evidence="18">DSM 6220</strain>
    </source>
</reference>
<proteinExistence type="inferred from homology"/>
<evidence type="ECO:0000313" key="18">
    <source>
        <dbReference type="EMBL" id="AFC87151.1"/>
    </source>
</evidence>
<evidence type="ECO:0000256" key="4">
    <source>
        <dbReference type="ARBA" id="ARBA00022452"/>
    </source>
</evidence>
<evidence type="ECO:0000256" key="6">
    <source>
        <dbReference type="ARBA" id="ARBA00022692"/>
    </source>
</evidence>
<keyword evidence="14" id="KW-0449">Lipoprotein</keyword>
<keyword evidence="3" id="KW-0813">Transport</keyword>
<sequence length="388" mass="41952">MRRTTSWLALAFALSSSLALSGCAGIPTSGPSTKDINNVAKQTKAAGIQIVDVNEAVAQKLLNERQQDDFTRTLGTKPSFQQQFGIGDTLDISIWEAPPATLFGASSADGSAMSGTSHVTNLPVQMIDANGKVNVPFAGEITAAGKTAVQLEQLIANRLKGKANQPQVLVRLGRNSNSYVTVMGDIPNSARMELTPKGERILDAVASAGGIRQPINKMTVQVTRGDKVVSLPLETVIREPKENVPLKADDVVTLLYQPYSFTTLGAVGQTHEVNFEVQGITLAQALSRSGGLEDSRSDARGVFVFRFEKPDALPWPNQPVKARADGRVPVIYRFNLKDPTSLFVAQTFMMDDKDMLYISNAPIADMQKLMNIIFSFVYPITNIGVIAR</sequence>
<evidence type="ECO:0000256" key="3">
    <source>
        <dbReference type="ARBA" id="ARBA00022448"/>
    </source>
</evidence>
<dbReference type="Pfam" id="PF22461">
    <property type="entry name" value="SLBB_2"/>
    <property type="match status" value="2"/>
</dbReference>
<evidence type="ECO:0000256" key="14">
    <source>
        <dbReference type="ARBA" id="ARBA00023288"/>
    </source>
</evidence>
<dbReference type="STRING" id="767434.Fraau_2816"/>
<dbReference type="InterPro" id="IPR054765">
    <property type="entry name" value="SLBB_dom"/>
</dbReference>
<feature type="signal peptide" evidence="15">
    <location>
        <begin position="1"/>
        <end position="21"/>
    </location>
</feature>
<gene>
    <name evidence="18" type="ordered locus">Fraau_2816</name>
</gene>
<dbReference type="GO" id="GO:0006811">
    <property type="term" value="P:monoatomic ion transport"/>
    <property type="evidence" value="ECO:0007669"/>
    <property type="project" value="UniProtKB-KW"/>
</dbReference>
<evidence type="ECO:0000256" key="8">
    <source>
        <dbReference type="ARBA" id="ARBA00023047"/>
    </source>
</evidence>
<accession>H8L0B3</accession>
<dbReference type="InterPro" id="IPR049712">
    <property type="entry name" value="Poly_export"/>
</dbReference>
<evidence type="ECO:0000259" key="16">
    <source>
        <dbReference type="Pfam" id="PF02563"/>
    </source>
</evidence>
<dbReference type="HOGENOM" id="CLU_038343_4_0_6"/>
<keyword evidence="11" id="KW-0472">Membrane</keyword>
<comment type="subcellular location">
    <subcellularLocation>
        <location evidence="1">Cell outer membrane</location>
        <topology evidence="1">Multi-pass membrane protein</topology>
    </subcellularLocation>
</comment>
<dbReference type="RefSeq" id="WP_014404154.1">
    <property type="nucleotide sequence ID" value="NC_017033.1"/>
</dbReference>
<keyword evidence="4" id="KW-1134">Transmembrane beta strand</keyword>
<dbReference type="Pfam" id="PF02563">
    <property type="entry name" value="Poly_export"/>
    <property type="match status" value="1"/>
</dbReference>
<keyword evidence="5" id="KW-0762">Sugar transport</keyword>
<keyword evidence="8" id="KW-0625">Polysaccharide transport</keyword>